<dbReference type="SUPFAM" id="SSF57850">
    <property type="entry name" value="RING/U-box"/>
    <property type="match status" value="1"/>
</dbReference>
<feature type="region of interest" description="Disordered" evidence="5">
    <location>
        <begin position="1"/>
        <end position="38"/>
    </location>
</feature>
<feature type="compositionally biased region" description="Low complexity" evidence="5">
    <location>
        <begin position="1"/>
        <end position="23"/>
    </location>
</feature>
<dbReference type="InterPro" id="IPR013083">
    <property type="entry name" value="Znf_RING/FYVE/PHD"/>
</dbReference>
<evidence type="ECO:0000256" key="1">
    <source>
        <dbReference type="ARBA" id="ARBA00022723"/>
    </source>
</evidence>
<proteinExistence type="predicted"/>
<name>C5K7M8_PERM5</name>
<dbReference type="PANTHER" id="PTHR45969">
    <property type="entry name" value="RING ZINC FINGER PROTEIN-RELATED"/>
    <property type="match status" value="1"/>
</dbReference>
<dbReference type="GO" id="GO:0008270">
    <property type="term" value="F:zinc ion binding"/>
    <property type="evidence" value="ECO:0007669"/>
    <property type="project" value="UniProtKB-KW"/>
</dbReference>
<dbReference type="OrthoDB" id="8062037at2759"/>
<dbReference type="AlphaFoldDB" id="C5K7M8"/>
<sequence length="262" mass="28686">MENSSSPSSPSRSSSTETPTPNTAVSEEAVPLPNSDHAEGLFPTITQRFAGFAETNPEEATALARITQIMVRTYPEAVQTVLGMAGRANYFATHYLSWVPFMGGIADRISSATAGIPSSLREDPDALDERINQLLIEVLGPEKAAHLWDTTDGSPESLEGVSEVVLTTDDAVVGENCAICMEEYKVEDECYKLACGHYLHKECGRRWLQRAPTCPICRAKLASHDESSENGHSESSTFSDGRFTRHYESSSNGFSVQFQWQL</sequence>
<dbReference type="PANTHER" id="PTHR45969:SF69">
    <property type="entry name" value="FINGER DOMAIN PROTEIN, PUTATIVE (AFU_ORTHOLOGUE AFUA_3G12190)-RELATED"/>
    <property type="match status" value="1"/>
</dbReference>
<organism evidence="8">
    <name type="scientific">Perkinsus marinus (strain ATCC 50983 / TXsc)</name>
    <dbReference type="NCBI Taxonomy" id="423536"/>
    <lineage>
        <taxon>Eukaryota</taxon>
        <taxon>Sar</taxon>
        <taxon>Alveolata</taxon>
        <taxon>Perkinsozoa</taxon>
        <taxon>Perkinsea</taxon>
        <taxon>Perkinsida</taxon>
        <taxon>Perkinsidae</taxon>
        <taxon>Perkinsus</taxon>
    </lineage>
</organism>
<evidence type="ECO:0000259" key="6">
    <source>
        <dbReference type="PROSITE" id="PS50089"/>
    </source>
</evidence>
<dbReference type="Proteomes" id="UP000007800">
    <property type="component" value="Unassembled WGS sequence"/>
</dbReference>
<protein>
    <recommendedName>
        <fullName evidence="6">RING-type domain-containing protein</fullName>
    </recommendedName>
</protein>
<evidence type="ECO:0000313" key="8">
    <source>
        <dbReference type="Proteomes" id="UP000007800"/>
    </source>
</evidence>
<gene>
    <name evidence="7" type="ORF">Pmar_PMAR012544</name>
</gene>
<dbReference type="InParanoid" id="C5K7M8"/>
<dbReference type="GO" id="GO:0061630">
    <property type="term" value="F:ubiquitin protein ligase activity"/>
    <property type="evidence" value="ECO:0007669"/>
    <property type="project" value="TreeGrafter"/>
</dbReference>
<keyword evidence="3" id="KW-0862">Zinc</keyword>
<dbReference type="InterPro" id="IPR001841">
    <property type="entry name" value="Znf_RING"/>
</dbReference>
<keyword evidence="8" id="KW-1185">Reference proteome</keyword>
<dbReference type="Pfam" id="PF13639">
    <property type="entry name" value="zf-RING_2"/>
    <property type="match status" value="1"/>
</dbReference>
<dbReference type="PROSITE" id="PS50089">
    <property type="entry name" value="ZF_RING_2"/>
    <property type="match status" value="1"/>
</dbReference>
<evidence type="ECO:0000256" key="4">
    <source>
        <dbReference type="PROSITE-ProRule" id="PRU00175"/>
    </source>
</evidence>
<accession>C5K7M8</accession>
<keyword evidence="1" id="KW-0479">Metal-binding</keyword>
<dbReference type="SMART" id="SM00184">
    <property type="entry name" value="RING"/>
    <property type="match status" value="1"/>
</dbReference>
<reference evidence="7 8" key="1">
    <citation type="submission" date="2008-07" db="EMBL/GenBank/DDBJ databases">
        <authorList>
            <person name="El-Sayed N."/>
            <person name="Caler E."/>
            <person name="Inman J."/>
            <person name="Amedeo P."/>
            <person name="Hass B."/>
            <person name="Wortman J."/>
        </authorList>
    </citation>
    <scope>NUCLEOTIDE SEQUENCE [LARGE SCALE GENOMIC DNA]</scope>
    <source>
        <strain evidence="8">ATCC 50983 / TXsc</strain>
    </source>
</reference>
<dbReference type="Gene3D" id="3.30.40.10">
    <property type="entry name" value="Zinc/RING finger domain, C3HC4 (zinc finger)"/>
    <property type="match status" value="1"/>
</dbReference>
<dbReference type="GO" id="GO:0016567">
    <property type="term" value="P:protein ubiquitination"/>
    <property type="evidence" value="ECO:0007669"/>
    <property type="project" value="TreeGrafter"/>
</dbReference>
<keyword evidence="2 4" id="KW-0863">Zinc-finger</keyword>
<dbReference type="RefSeq" id="XP_002787767.1">
    <property type="nucleotide sequence ID" value="XM_002787721.1"/>
</dbReference>
<dbReference type="GeneID" id="9039824"/>
<dbReference type="EMBL" id="GG671079">
    <property type="protein sequence ID" value="EER19563.1"/>
    <property type="molecule type" value="Genomic_DNA"/>
</dbReference>
<dbReference type="CDD" id="cd16454">
    <property type="entry name" value="RING-H2_PA-TM-RING"/>
    <property type="match status" value="1"/>
</dbReference>
<evidence type="ECO:0000256" key="3">
    <source>
        <dbReference type="ARBA" id="ARBA00022833"/>
    </source>
</evidence>
<evidence type="ECO:0000256" key="5">
    <source>
        <dbReference type="SAM" id="MobiDB-lite"/>
    </source>
</evidence>
<evidence type="ECO:0000313" key="7">
    <source>
        <dbReference type="EMBL" id="EER19563.1"/>
    </source>
</evidence>
<feature type="domain" description="RING-type" evidence="6">
    <location>
        <begin position="177"/>
        <end position="218"/>
    </location>
</feature>
<evidence type="ECO:0000256" key="2">
    <source>
        <dbReference type="ARBA" id="ARBA00022771"/>
    </source>
</evidence>